<dbReference type="Proteomes" id="UP001153269">
    <property type="component" value="Unassembled WGS sequence"/>
</dbReference>
<accession>A0A9N7V4H6</accession>
<gene>
    <name evidence="2" type="ORF">PLEPLA_LOCUS33161</name>
</gene>
<reference evidence="2" key="1">
    <citation type="submission" date="2020-03" db="EMBL/GenBank/DDBJ databases">
        <authorList>
            <person name="Weist P."/>
        </authorList>
    </citation>
    <scope>NUCLEOTIDE SEQUENCE</scope>
</reference>
<protein>
    <submittedName>
        <fullName evidence="2">Uncharacterized protein</fullName>
    </submittedName>
</protein>
<comment type="caution">
    <text evidence="2">The sequence shown here is derived from an EMBL/GenBank/DDBJ whole genome shotgun (WGS) entry which is preliminary data.</text>
</comment>
<evidence type="ECO:0000256" key="1">
    <source>
        <dbReference type="SAM" id="MobiDB-lite"/>
    </source>
</evidence>
<dbReference type="EMBL" id="CADEAL010003668">
    <property type="protein sequence ID" value="CAB1445430.1"/>
    <property type="molecule type" value="Genomic_DNA"/>
</dbReference>
<sequence length="139" mass="15191">MNELGKLDFNLVPTVGGFRARGKEGGHIKQLLEPVLELSPAQAPLNHIVEGPVMLESGPQPGQGTAVSVLHRRAADSCGKSPRPHLTSQPRLPHRERGPFFIEELSSSEQLESGENEECPKARVGNWEGNLIKFLEGRL</sequence>
<name>A0A9N7V4H6_PLEPL</name>
<organism evidence="2 3">
    <name type="scientific">Pleuronectes platessa</name>
    <name type="common">European plaice</name>
    <dbReference type="NCBI Taxonomy" id="8262"/>
    <lineage>
        <taxon>Eukaryota</taxon>
        <taxon>Metazoa</taxon>
        <taxon>Chordata</taxon>
        <taxon>Craniata</taxon>
        <taxon>Vertebrata</taxon>
        <taxon>Euteleostomi</taxon>
        <taxon>Actinopterygii</taxon>
        <taxon>Neopterygii</taxon>
        <taxon>Teleostei</taxon>
        <taxon>Neoteleostei</taxon>
        <taxon>Acanthomorphata</taxon>
        <taxon>Carangaria</taxon>
        <taxon>Pleuronectiformes</taxon>
        <taxon>Pleuronectoidei</taxon>
        <taxon>Pleuronectidae</taxon>
        <taxon>Pleuronectes</taxon>
    </lineage>
</organism>
<evidence type="ECO:0000313" key="3">
    <source>
        <dbReference type="Proteomes" id="UP001153269"/>
    </source>
</evidence>
<dbReference type="AlphaFoldDB" id="A0A9N7V4H6"/>
<proteinExistence type="predicted"/>
<keyword evidence="3" id="KW-1185">Reference proteome</keyword>
<evidence type="ECO:0000313" key="2">
    <source>
        <dbReference type="EMBL" id="CAB1445430.1"/>
    </source>
</evidence>
<feature type="region of interest" description="Disordered" evidence="1">
    <location>
        <begin position="52"/>
        <end position="97"/>
    </location>
</feature>